<organism evidence="1 2">
    <name type="scientific">Marinoscillum furvescens DSM 4134</name>
    <dbReference type="NCBI Taxonomy" id="1122208"/>
    <lineage>
        <taxon>Bacteria</taxon>
        <taxon>Pseudomonadati</taxon>
        <taxon>Bacteroidota</taxon>
        <taxon>Cytophagia</taxon>
        <taxon>Cytophagales</taxon>
        <taxon>Reichenbachiellaceae</taxon>
        <taxon>Marinoscillum</taxon>
    </lineage>
</organism>
<dbReference type="RefSeq" id="WP_115868774.1">
    <property type="nucleotide sequence ID" value="NZ_QREG01000013.1"/>
</dbReference>
<name>A0A3D9L2W5_MARFU</name>
<dbReference type="Proteomes" id="UP000256779">
    <property type="component" value="Unassembled WGS sequence"/>
</dbReference>
<comment type="caution">
    <text evidence="1">The sequence shown here is derived from an EMBL/GenBank/DDBJ whole genome shotgun (WGS) entry which is preliminary data.</text>
</comment>
<sequence>MTDTQIDEVEMFRTTQAYLDQNAAIWSSIPVIVTYKTALSELLSDISSAHTDQLRSQVYLGATVQKIKRNVAIKMDILDDVLEAYAEDTGKEELKEQADQSKSDYFRLPNEDFELKTKSMLSLIAHHLPDMTDYGMSSELLDEVKSSMDKFLELRGKPREFRIASTRATKSLEDLFAEGKQLVRRMDKVMKLFKHSNPSFYRGYQAARTLI</sequence>
<accession>A0A3D9L2W5</accession>
<gene>
    <name evidence="1" type="ORF">C7460_11381</name>
</gene>
<protein>
    <submittedName>
        <fullName evidence="1">Uncharacterized protein</fullName>
    </submittedName>
</protein>
<keyword evidence="2" id="KW-1185">Reference proteome</keyword>
<evidence type="ECO:0000313" key="1">
    <source>
        <dbReference type="EMBL" id="RED97032.1"/>
    </source>
</evidence>
<dbReference type="OrthoDB" id="1119986at2"/>
<proteinExistence type="predicted"/>
<dbReference type="EMBL" id="QREG01000013">
    <property type="protein sequence ID" value="RED97032.1"/>
    <property type="molecule type" value="Genomic_DNA"/>
</dbReference>
<dbReference type="AlphaFoldDB" id="A0A3D9L2W5"/>
<reference evidence="1 2" key="1">
    <citation type="submission" date="2018-07" db="EMBL/GenBank/DDBJ databases">
        <title>Genomic Encyclopedia of Type Strains, Phase IV (KMG-IV): sequencing the most valuable type-strain genomes for metagenomic binning, comparative biology and taxonomic classification.</title>
        <authorList>
            <person name="Goeker M."/>
        </authorList>
    </citation>
    <scope>NUCLEOTIDE SEQUENCE [LARGE SCALE GENOMIC DNA]</scope>
    <source>
        <strain evidence="1 2">DSM 4134</strain>
    </source>
</reference>
<evidence type="ECO:0000313" key="2">
    <source>
        <dbReference type="Proteomes" id="UP000256779"/>
    </source>
</evidence>